<name>A0A3E0TZC2_9GAMM</name>
<evidence type="ECO:0000313" key="3">
    <source>
        <dbReference type="Proteomes" id="UP000256899"/>
    </source>
</evidence>
<accession>A0A3E0TZC2</accession>
<protein>
    <submittedName>
        <fullName evidence="2">Uncharacterized protein</fullName>
    </submittedName>
</protein>
<proteinExistence type="predicted"/>
<evidence type="ECO:0000256" key="1">
    <source>
        <dbReference type="SAM" id="Phobius"/>
    </source>
</evidence>
<keyword evidence="1" id="KW-1133">Transmembrane helix</keyword>
<keyword evidence="1" id="KW-0472">Membrane</keyword>
<sequence>MFSQLKHKIVNAGWKGIAVVIALFLAGPEIVVGMELMATIEVLGASTFILAYWSGVKLLVNKPYSMVVKFERYSNFFIPSLTSIKIMPQLILHAIPERIAMLSYLFTLMVFGCYFFMLELG</sequence>
<dbReference type="EMBL" id="QUOT01000001">
    <property type="protein sequence ID" value="REL29335.1"/>
    <property type="molecule type" value="Genomic_DNA"/>
</dbReference>
<keyword evidence="3" id="KW-1185">Reference proteome</keyword>
<feature type="transmembrane region" description="Helical" evidence="1">
    <location>
        <begin position="12"/>
        <end position="30"/>
    </location>
</feature>
<comment type="caution">
    <text evidence="2">The sequence shown here is derived from an EMBL/GenBank/DDBJ whole genome shotgun (WGS) entry which is preliminary data.</text>
</comment>
<feature type="transmembrane region" description="Helical" evidence="1">
    <location>
        <begin position="76"/>
        <end position="95"/>
    </location>
</feature>
<dbReference type="RefSeq" id="WP_116013179.1">
    <property type="nucleotide sequence ID" value="NZ_QUOT01000001.1"/>
</dbReference>
<dbReference type="AlphaFoldDB" id="A0A3E0TZC2"/>
<feature type="transmembrane region" description="Helical" evidence="1">
    <location>
        <begin position="36"/>
        <end position="55"/>
    </location>
</feature>
<evidence type="ECO:0000313" key="2">
    <source>
        <dbReference type="EMBL" id="REL29335.1"/>
    </source>
</evidence>
<keyword evidence="1" id="KW-0812">Transmembrane</keyword>
<organism evidence="2 3">
    <name type="scientific">Thalassotalea euphylliae</name>
    <dbReference type="NCBI Taxonomy" id="1655234"/>
    <lineage>
        <taxon>Bacteria</taxon>
        <taxon>Pseudomonadati</taxon>
        <taxon>Pseudomonadota</taxon>
        <taxon>Gammaproteobacteria</taxon>
        <taxon>Alteromonadales</taxon>
        <taxon>Colwelliaceae</taxon>
        <taxon>Thalassotalea</taxon>
    </lineage>
</organism>
<dbReference type="Proteomes" id="UP000256899">
    <property type="component" value="Unassembled WGS sequence"/>
</dbReference>
<reference evidence="3" key="1">
    <citation type="submission" date="2018-08" db="EMBL/GenBank/DDBJ databases">
        <title>Thalassotalea euphylliae genome.</title>
        <authorList>
            <person name="Summers S."/>
            <person name="Rice S.A."/>
            <person name="Freckelton M.L."/>
            <person name="Nedved B.T."/>
            <person name="Hadfield M.G."/>
        </authorList>
    </citation>
    <scope>NUCLEOTIDE SEQUENCE [LARGE SCALE GENOMIC DNA]</scope>
    <source>
        <strain evidence="3">H3</strain>
    </source>
</reference>
<gene>
    <name evidence="2" type="ORF">DXX94_00560</name>
</gene>
<feature type="transmembrane region" description="Helical" evidence="1">
    <location>
        <begin position="101"/>
        <end position="120"/>
    </location>
</feature>